<keyword evidence="1" id="KW-1133">Transmembrane helix</keyword>
<dbReference type="RefSeq" id="WP_407051072.1">
    <property type="nucleotide sequence ID" value="NZ_CP158568.1"/>
</dbReference>
<accession>A0AAU7XDR6</accession>
<dbReference type="KEGG" id="mflg:ABS361_06985"/>
<evidence type="ECO:0000313" key="2">
    <source>
        <dbReference type="EMBL" id="XBY45975.1"/>
    </source>
</evidence>
<sequence length="111" mass="12556">MSTRQHRKSYLRPLIVPLVAVAFSGYFAWHGWHGSFGIEARRQLDREATRLAAELDAIHKERATIERRVALLRASSLESDMLDERAREILGFANANEVVVFAGGRKPVVKN</sequence>
<name>A0AAU7XDR6_9HYPH</name>
<gene>
    <name evidence="2" type="ORF">ABS361_06985</name>
</gene>
<dbReference type="Pfam" id="PF04977">
    <property type="entry name" value="DivIC"/>
    <property type="match status" value="1"/>
</dbReference>
<keyword evidence="1" id="KW-0812">Transmembrane</keyword>
<protein>
    <submittedName>
        <fullName evidence="2">Septum formation initiator family protein</fullName>
    </submittedName>
</protein>
<keyword evidence="1" id="KW-0472">Membrane</keyword>
<dbReference type="AlphaFoldDB" id="A0AAU7XDR6"/>
<reference evidence="2" key="1">
    <citation type="submission" date="2024-06" db="EMBL/GenBank/DDBJ databases">
        <title>Methylostella associata gen. nov., sp. nov., a novel Ancalomicrobiaceae-affiliated facultatively methylotrophic bacteria that feed on methanotrophs of the genus Methylococcus.</title>
        <authorList>
            <person name="Saltykova V."/>
            <person name="Danilova O.V."/>
            <person name="Oshkin I.Y."/>
            <person name="Belova S.E."/>
            <person name="Pimenov N.V."/>
            <person name="Dedysh S.N."/>
        </authorList>
    </citation>
    <scope>NUCLEOTIDE SEQUENCE</scope>
    <source>
        <strain evidence="2">S20</strain>
    </source>
</reference>
<feature type="transmembrane region" description="Helical" evidence="1">
    <location>
        <begin position="12"/>
        <end position="32"/>
    </location>
</feature>
<proteinExistence type="predicted"/>
<dbReference type="InterPro" id="IPR007060">
    <property type="entry name" value="FtsL/DivIC"/>
</dbReference>
<organism evidence="2">
    <name type="scientific">Methyloraptor flagellatus</name>
    <dbReference type="NCBI Taxonomy" id="3162530"/>
    <lineage>
        <taxon>Bacteria</taxon>
        <taxon>Pseudomonadati</taxon>
        <taxon>Pseudomonadota</taxon>
        <taxon>Alphaproteobacteria</taxon>
        <taxon>Hyphomicrobiales</taxon>
        <taxon>Ancalomicrobiaceae</taxon>
        <taxon>Methyloraptor</taxon>
    </lineage>
</organism>
<evidence type="ECO:0000256" key="1">
    <source>
        <dbReference type="SAM" id="Phobius"/>
    </source>
</evidence>
<dbReference type="EMBL" id="CP158568">
    <property type="protein sequence ID" value="XBY45975.1"/>
    <property type="molecule type" value="Genomic_DNA"/>
</dbReference>